<reference evidence="2 3" key="1">
    <citation type="submission" date="2023-06" db="EMBL/GenBank/DDBJ databases">
        <title>Parasedimentitalea psychrophila sp. nov., a psychrophilic bacterium isolated from deep-sea sediment.</title>
        <authorList>
            <person name="Li A."/>
        </authorList>
    </citation>
    <scope>NUCLEOTIDE SEQUENCE [LARGE SCALE GENOMIC DNA]</scope>
    <source>
        <strain evidence="2 3">QS115</strain>
    </source>
</reference>
<keyword evidence="3" id="KW-1185">Reference proteome</keyword>
<evidence type="ECO:0000313" key="2">
    <source>
        <dbReference type="EMBL" id="WIY26737.1"/>
    </source>
</evidence>
<evidence type="ECO:0000313" key="3">
    <source>
        <dbReference type="Proteomes" id="UP001238334"/>
    </source>
</evidence>
<accession>A0A9Y2L3J3</accession>
<gene>
    <name evidence="2" type="ORF">QPJ95_07415</name>
</gene>
<dbReference type="AlphaFoldDB" id="A0A9Y2L3J3"/>
<organism evidence="2 3">
    <name type="scientific">Parasedimentitalea psychrophila</name>
    <dbReference type="NCBI Taxonomy" id="2997337"/>
    <lineage>
        <taxon>Bacteria</taxon>
        <taxon>Pseudomonadati</taxon>
        <taxon>Pseudomonadota</taxon>
        <taxon>Alphaproteobacteria</taxon>
        <taxon>Rhodobacterales</taxon>
        <taxon>Paracoccaceae</taxon>
        <taxon>Parasedimentitalea</taxon>
    </lineage>
</organism>
<name>A0A9Y2L3J3_9RHOB</name>
<proteinExistence type="predicted"/>
<dbReference type="Gene3D" id="3.90.1200.10">
    <property type="match status" value="1"/>
</dbReference>
<dbReference type="Proteomes" id="UP001238334">
    <property type="component" value="Chromosome"/>
</dbReference>
<dbReference type="RefSeq" id="WP_270917530.1">
    <property type="nucleotide sequence ID" value="NZ_CP127247.1"/>
</dbReference>
<protein>
    <submittedName>
        <fullName evidence="2">Phosphotransferase</fullName>
    </submittedName>
</protein>
<sequence length="286" mass="30980">MTFEFEADLFAHIAVRGLAVENPERLAGGRSNLVWRAGSVVIKLYQQPGENPLFANDALREGASLKALAGTGLAPKFLDAGMFNGCKWLAYSHIEGTVWQQDTAHVAQLLGRLHDQAGFSGLPMGCNGSADLTEQTLTVLAQCNSSNPLRGLAPSGQVAACKNPVVIHGDPVPGNLVDHGGTLTLIDWQCPQLGDPAEDLALFLSPAMQLLYRGTQLTRLEEDAFLGAYPDRRVVTRLLALKPWFHWRMAAYCLWRSGQSNQGSHRDHDAMVLELEALQSISPSAA</sequence>
<dbReference type="InterPro" id="IPR011009">
    <property type="entry name" value="Kinase-like_dom_sf"/>
</dbReference>
<dbReference type="Pfam" id="PF01636">
    <property type="entry name" value="APH"/>
    <property type="match status" value="1"/>
</dbReference>
<dbReference type="EMBL" id="CP127247">
    <property type="protein sequence ID" value="WIY26737.1"/>
    <property type="molecule type" value="Genomic_DNA"/>
</dbReference>
<dbReference type="KEGG" id="ppso:QPJ95_07415"/>
<dbReference type="InterPro" id="IPR002575">
    <property type="entry name" value="Aminoglycoside_PTrfase"/>
</dbReference>
<dbReference type="SUPFAM" id="SSF56112">
    <property type="entry name" value="Protein kinase-like (PK-like)"/>
    <property type="match status" value="1"/>
</dbReference>
<evidence type="ECO:0000259" key="1">
    <source>
        <dbReference type="Pfam" id="PF01636"/>
    </source>
</evidence>
<feature type="domain" description="Aminoglycoside phosphotransferase" evidence="1">
    <location>
        <begin position="24"/>
        <end position="209"/>
    </location>
</feature>